<dbReference type="AlphaFoldDB" id="A0A4R2L030"/>
<accession>A0A4R2L030</accession>
<gene>
    <name evidence="3" type="ORF">EV688_10329</name>
</gene>
<feature type="domain" description="Methyltransferase type 11" evidence="2">
    <location>
        <begin position="63"/>
        <end position="158"/>
    </location>
</feature>
<comment type="caution">
    <text evidence="3">The sequence shown here is derived from an EMBL/GenBank/DDBJ whole genome shotgun (WGS) entry which is preliminary data.</text>
</comment>
<evidence type="ECO:0000256" key="1">
    <source>
        <dbReference type="SAM" id="MobiDB-lite"/>
    </source>
</evidence>
<dbReference type="Proteomes" id="UP000294980">
    <property type="component" value="Unassembled WGS sequence"/>
</dbReference>
<dbReference type="Gene3D" id="3.40.50.150">
    <property type="entry name" value="Vaccinia Virus protein VP39"/>
    <property type="match status" value="1"/>
</dbReference>
<name>A0A4R2L030_9GAMM</name>
<protein>
    <submittedName>
        <fullName evidence="3">Methyltransferase family protein</fullName>
    </submittedName>
</protein>
<dbReference type="RefSeq" id="WP_117317470.1">
    <property type="nucleotide sequence ID" value="NZ_QQSW01000008.1"/>
</dbReference>
<sequence length="329" mass="35238">MSADDLRNDAAGPDARGAWSDYWREGDTEHALPDDNPGTRALAEVWRGYAAELASRAGRARIVDLACGGGFALRHLEAASQAPSLEWELFGLDIAAPALEQLRKGAATPSQLVVGDAARPPFADGSMNVVLSQFGLEYAGQEALSGAARLLAPAGELLLLVHHADGPVAASCSANRDIVEAVLACGALEAMRHWFEQRASGRQRPLARSQAAEKLREPISAMESLLQQSPQCPARQLAGRMHADLARLYTRAGAYATADVMPWLDGMHAELVSYRQRMQGMLQAARDAADTEQLLSDWTSQGLQHCDAGVIEVEGQPLAWKLTATRPAA</sequence>
<dbReference type="GO" id="GO:0032259">
    <property type="term" value="P:methylation"/>
    <property type="evidence" value="ECO:0007669"/>
    <property type="project" value="UniProtKB-KW"/>
</dbReference>
<dbReference type="OrthoDB" id="5974463at2"/>
<dbReference type="GO" id="GO:0008757">
    <property type="term" value="F:S-adenosylmethionine-dependent methyltransferase activity"/>
    <property type="evidence" value="ECO:0007669"/>
    <property type="project" value="InterPro"/>
</dbReference>
<dbReference type="SUPFAM" id="SSF53335">
    <property type="entry name" value="S-adenosyl-L-methionine-dependent methyltransferases"/>
    <property type="match status" value="1"/>
</dbReference>
<keyword evidence="3" id="KW-0808">Transferase</keyword>
<evidence type="ECO:0000313" key="4">
    <source>
        <dbReference type="Proteomes" id="UP000294980"/>
    </source>
</evidence>
<keyword evidence="3" id="KW-0489">Methyltransferase</keyword>
<dbReference type="InterPro" id="IPR013216">
    <property type="entry name" value="Methyltransf_11"/>
</dbReference>
<feature type="region of interest" description="Disordered" evidence="1">
    <location>
        <begin position="1"/>
        <end position="20"/>
    </location>
</feature>
<proteinExistence type="predicted"/>
<keyword evidence="4" id="KW-1185">Reference proteome</keyword>
<organism evidence="3 4">
    <name type="scientific">Chromatocurvus halotolerans</name>
    <dbReference type="NCBI Taxonomy" id="1132028"/>
    <lineage>
        <taxon>Bacteria</taxon>
        <taxon>Pseudomonadati</taxon>
        <taxon>Pseudomonadota</taxon>
        <taxon>Gammaproteobacteria</taxon>
        <taxon>Cellvibrionales</taxon>
        <taxon>Halieaceae</taxon>
        <taxon>Chromatocurvus</taxon>
    </lineage>
</organism>
<dbReference type="InterPro" id="IPR029063">
    <property type="entry name" value="SAM-dependent_MTases_sf"/>
</dbReference>
<evidence type="ECO:0000313" key="3">
    <source>
        <dbReference type="EMBL" id="TCO77016.1"/>
    </source>
</evidence>
<evidence type="ECO:0000259" key="2">
    <source>
        <dbReference type="Pfam" id="PF08241"/>
    </source>
</evidence>
<dbReference type="Pfam" id="PF08241">
    <property type="entry name" value="Methyltransf_11"/>
    <property type="match status" value="1"/>
</dbReference>
<reference evidence="3 4" key="1">
    <citation type="submission" date="2019-03" db="EMBL/GenBank/DDBJ databases">
        <title>Genomic Encyclopedia of Type Strains, Phase IV (KMG-IV): sequencing the most valuable type-strain genomes for metagenomic binning, comparative biology and taxonomic classification.</title>
        <authorList>
            <person name="Goeker M."/>
        </authorList>
    </citation>
    <scope>NUCLEOTIDE SEQUENCE [LARGE SCALE GENOMIC DNA]</scope>
    <source>
        <strain evidence="3 4">DSM 23344</strain>
    </source>
</reference>
<dbReference type="CDD" id="cd02440">
    <property type="entry name" value="AdoMet_MTases"/>
    <property type="match status" value="1"/>
</dbReference>
<dbReference type="EMBL" id="SLWX01000003">
    <property type="protein sequence ID" value="TCO77016.1"/>
    <property type="molecule type" value="Genomic_DNA"/>
</dbReference>